<dbReference type="SMART" id="SM00347">
    <property type="entry name" value="HTH_MARR"/>
    <property type="match status" value="1"/>
</dbReference>
<dbReference type="InterPro" id="IPR036388">
    <property type="entry name" value="WH-like_DNA-bd_sf"/>
</dbReference>
<dbReference type="PANTHER" id="PTHR42756:SF1">
    <property type="entry name" value="TRANSCRIPTIONAL REPRESSOR OF EMRAB OPERON"/>
    <property type="match status" value="1"/>
</dbReference>
<comment type="caution">
    <text evidence="5">The sequence shown here is derived from an EMBL/GenBank/DDBJ whole genome shotgun (WGS) entry which is preliminary data.</text>
</comment>
<organism evidence="5 6">
    <name type="scientific">Secundilactobacillus odoratitofui DSM 19909 = JCM 15043</name>
    <dbReference type="NCBI Taxonomy" id="1423776"/>
    <lineage>
        <taxon>Bacteria</taxon>
        <taxon>Bacillati</taxon>
        <taxon>Bacillota</taxon>
        <taxon>Bacilli</taxon>
        <taxon>Lactobacillales</taxon>
        <taxon>Lactobacillaceae</taxon>
        <taxon>Secundilactobacillus</taxon>
    </lineage>
</organism>
<dbReference type="PATRIC" id="fig|1423776.4.peg.1840"/>
<sequence>MTEQDTGRLLRKAANQLINNFDQFAANYGLTSMQMSVIDYLSRRHDEVVIQRDLEQEFNVKRSTMTLLLQRMDKKGLVVRKQALSDGRQKEVTLTNKSREMERLIQDYMKQQDNQIRQIFGQAEIEQFQRILNYYIEHTNEEN</sequence>
<keyword evidence="2" id="KW-0238">DNA-binding</keyword>
<dbReference type="Gene3D" id="1.10.10.10">
    <property type="entry name" value="Winged helix-like DNA-binding domain superfamily/Winged helix DNA-binding domain"/>
    <property type="match status" value="1"/>
</dbReference>
<dbReference type="AlphaFoldDB" id="A0A0R1LVJ1"/>
<dbReference type="EMBL" id="AZEE01000030">
    <property type="protein sequence ID" value="KRK96961.1"/>
    <property type="molecule type" value="Genomic_DNA"/>
</dbReference>
<evidence type="ECO:0000313" key="5">
    <source>
        <dbReference type="EMBL" id="KRK96961.1"/>
    </source>
</evidence>
<evidence type="ECO:0000256" key="1">
    <source>
        <dbReference type="ARBA" id="ARBA00023015"/>
    </source>
</evidence>
<proteinExistence type="predicted"/>
<dbReference type="Proteomes" id="UP000051160">
    <property type="component" value="Unassembled WGS sequence"/>
</dbReference>
<dbReference type="PRINTS" id="PR00598">
    <property type="entry name" value="HTHMARR"/>
</dbReference>
<dbReference type="InterPro" id="IPR000835">
    <property type="entry name" value="HTH_MarR-typ"/>
</dbReference>
<keyword evidence="1" id="KW-0805">Transcription regulation</keyword>
<evidence type="ECO:0000256" key="3">
    <source>
        <dbReference type="ARBA" id="ARBA00023163"/>
    </source>
</evidence>
<dbReference type="GO" id="GO:0003677">
    <property type="term" value="F:DNA binding"/>
    <property type="evidence" value="ECO:0007669"/>
    <property type="project" value="UniProtKB-KW"/>
</dbReference>
<name>A0A0R1LVJ1_9LACO</name>
<accession>A0A0R1LVJ1</accession>
<feature type="domain" description="HTH marR-type" evidence="4">
    <location>
        <begin position="3"/>
        <end position="137"/>
    </location>
</feature>
<dbReference type="PANTHER" id="PTHR42756">
    <property type="entry name" value="TRANSCRIPTIONAL REGULATOR, MARR"/>
    <property type="match status" value="1"/>
</dbReference>
<evidence type="ECO:0000313" key="6">
    <source>
        <dbReference type="Proteomes" id="UP000051160"/>
    </source>
</evidence>
<dbReference type="Pfam" id="PF12802">
    <property type="entry name" value="MarR_2"/>
    <property type="match status" value="1"/>
</dbReference>
<reference evidence="5 6" key="1">
    <citation type="journal article" date="2015" name="Genome Announc.">
        <title>Expanding the biotechnology potential of lactobacilli through comparative genomics of 213 strains and associated genera.</title>
        <authorList>
            <person name="Sun Z."/>
            <person name="Harris H.M."/>
            <person name="McCann A."/>
            <person name="Guo C."/>
            <person name="Argimon S."/>
            <person name="Zhang W."/>
            <person name="Yang X."/>
            <person name="Jeffery I.B."/>
            <person name="Cooney J.C."/>
            <person name="Kagawa T.F."/>
            <person name="Liu W."/>
            <person name="Song Y."/>
            <person name="Salvetti E."/>
            <person name="Wrobel A."/>
            <person name="Rasinkangas P."/>
            <person name="Parkhill J."/>
            <person name="Rea M.C."/>
            <person name="O'Sullivan O."/>
            <person name="Ritari J."/>
            <person name="Douillard F.P."/>
            <person name="Paul Ross R."/>
            <person name="Yang R."/>
            <person name="Briner A.E."/>
            <person name="Felis G.E."/>
            <person name="de Vos W.M."/>
            <person name="Barrangou R."/>
            <person name="Klaenhammer T.R."/>
            <person name="Caufield P.W."/>
            <person name="Cui Y."/>
            <person name="Zhang H."/>
            <person name="O'Toole P.W."/>
        </authorList>
    </citation>
    <scope>NUCLEOTIDE SEQUENCE [LARGE SCALE GENOMIC DNA]</scope>
    <source>
        <strain evidence="5 6">DSM 19909</strain>
    </source>
</reference>
<dbReference type="InterPro" id="IPR036390">
    <property type="entry name" value="WH_DNA-bd_sf"/>
</dbReference>
<dbReference type="PROSITE" id="PS50995">
    <property type="entry name" value="HTH_MARR_2"/>
    <property type="match status" value="1"/>
</dbReference>
<dbReference type="RefSeq" id="WP_054700628.1">
    <property type="nucleotide sequence ID" value="NZ_AZEE01000030.1"/>
</dbReference>
<keyword evidence="6" id="KW-1185">Reference proteome</keyword>
<protein>
    <recommendedName>
        <fullName evidence="4">HTH marR-type domain-containing protein</fullName>
    </recommendedName>
</protein>
<dbReference type="STRING" id="1423776.FD04_GL001817"/>
<gene>
    <name evidence="5" type="ORF">FD04_GL001817</name>
</gene>
<keyword evidence="3" id="KW-0804">Transcription</keyword>
<evidence type="ECO:0000259" key="4">
    <source>
        <dbReference type="PROSITE" id="PS50995"/>
    </source>
</evidence>
<dbReference type="SUPFAM" id="SSF46785">
    <property type="entry name" value="Winged helix' DNA-binding domain"/>
    <property type="match status" value="1"/>
</dbReference>
<evidence type="ECO:0000256" key="2">
    <source>
        <dbReference type="ARBA" id="ARBA00023125"/>
    </source>
</evidence>
<dbReference type="GO" id="GO:0003700">
    <property type="term" value="F:DNA-binding transcription factor activity"/>
    <property type="evidence" value="ECO:0007669"/>
    <property type="project" value="InterPro"/>
</dbReference>